<evidence type="ECO:0000313" key="1">
    <source>
        <dbReference type="EMBL" id="KKN24144.1"/>
    </source>
</evidence>
<dbReference type="PANTHER" id="PTHR37691:SF1">
    <property type="entry name" value="BLR3518 PROTEIN"/>
    <property type="match status" value="1"/>
</dbReference>
<comment type="caution">
    <text evidence="1">The sequence shown here is derived from an EMBL/GenBank/DDBJ whole genome shotgun (WGS) entry which is preliminary data.</text>
</comment>
<dbReference type="Pfam" id="PF02635">
    <property type="entry name" value="DsrE"/>
    <property type="match status" value="1"/>
</dbReference>
<dbReference type="Gene3D" id="3.40.1260.10">
    <property type="entry name" value="DsrEFH-like"/>
    <property type="match status" value="1"/>
</dbReference>
<dbReference type="PANTHER" id="PTHR37691">
    <property type="entry name" value="BLR3518 PROTEIN"/>
    <property type="match status" value="1"/>
</dbReference>
<dbReference type="EMBL" id="LAZR01002906">
    <property type="protein sequence ID" value="KKN24144.1"/>
    <property type="molecule type" value="Genomic_DNA"/>
</dbReference>
<dbReference type="InterPro" id="IPR003787">
    <property type="entry name" value="Sulphur_relay_DsrE/F-like"/>
</dbReference>
<dbReference type="AlphaFoldDB" id="A0A0F9P254"/>
<name>A0A0F9P254_9ZZZZ</name>
<gene>
    <name evidence="1" type="ORF">LCGC14_0897860</name>
</gene>
<dbReference type="SUPFAM" id="SSF75169">
    <property type="entry name" value="DsrEFH-like"/>
    <property type="match status" value="1"/>
</dbReference>
<sequence>MAVNYRSIFRRIPHIFFAAVYMALMSVRAGAAGYENALKGVKNYDAVYEVSQGDPKIVSPVFLVIKNSYEAPEVKALSKDPNIAIVFHGPVVKLLSTDSASFNEAELVEVQKFQATLKQMKKDGVTLEVCRFALKGMGVDEATIIPEIDPVDNGFVSVIGYQMQGYAVVRIP</sequence>
<organism evidence="1">
    <name type="scientific">marine sediment metagenome</name>
    <dbReference type="NCBI Taxonomy" id="412755"/>
    <lineage>
        <taxon>unclassified sequences</taxon>
        <taxon>metagenomes</taxon>
        <taxon>ecological metagenomes</taxon>
    </lineage>
</organism>
<protein>
    <submittedName>
        <fullName evidence="1">Uncharacterized protein</fullName>
    </submittedName>
</protein>
<reference evidence="1" key="1">
    <citation type="journal article" date="2015" name="Nature">
        <title>Complex archaea that bridge the gap between prokaryotes and eukaryotes.</title>
        <authorList>
            <person name="Spang A."/>
            <person name="Saw J.H."/>
            <person name="Jorgensen S.L."/>
            <person name="Zaremba-Niedzwiedzka K."/>
            <person name="Martijn J."/>
            <person name="Lind A.E."/>
            <person name="van Eijk R."/>
            <person name="Schleper C."/>
            <person name="Guy L."/>
            <person name="Ettema T.J."/>
        </authorList>
    </citation>
    <scope>NUCLEOTIDE SEQUENCE</scope>
</reference>
<dbReference type="InterPro" id="IPR027396">
    <property type="entry name" value="DsrEFH-like"/>
</dbReference>
<proteinExistence type="predicted"/>
<accession>A0A0F9P254</accession>